<keyword evidence="4 6" id="KW-0067">ATP-binding</keyword>
<sequence length="268" mass="28187">MSPTSSAETAPAFSAHDAVVSYDRRPVVHGVSFEIARGETVAFLGANGSGKSTLTRALLGLVPLSSGHVEICGVPPRRFRDWARIGYVPQRLSAGGGVPATVREIVASGRINRRRRFRPASAHDRAAVTGALASVGLLDRADDSVHDLSGGQQQRVLIARALAGEPDIFVMDEPMAGVDAASQRALAHTIEELSRQGATVVLVLHELGPLEPLIGRALTLDQGALVGDGAPPRPEGACARPGHDHVHPHADADRTPLAVPVIEVSRRD</sequence>
<evidence type="ECO:0000256" key="3">
    <source>
        <dbReference type="ARBA" id="ARBA00022741"/>
    </source>
</evidence>
<dbReference type="InterPro" id="IPR003439">
    <property type="entry name" value="ABC_transporter-like_ATP-bd"/>
</dbReference>
<name>A0AA97LY12_9ACTN</name>
<dbReference type="PANTHER" id="PTHR42734:SF5">
    <property type="entry name" value="IRON TRANSPORT SYSTEM ATP-BINDING PROTEIN HI_0361-RELATED"/>
    <property type="match status" value="1"/>
</dbReference>
<dbReference type="SUPFAM" id="SSF52540">
    <property type="entry name" value="P-loop containing nucleoside triphosphate hydrolases"/>
    <property type="match status" value="1"/>
</dbReference>
<keyword evidence="2" id="KW-0813">Transport</keyword>
<dbReference type="Pfam" id="PF00005">
    <property type="entry name" value="ABC_tran"/>
    <property type="match status" value="1"/>
</dbReference>
<dbReference type="AlphaFoldDB" id="A0AA97LY12"/>
<dbReference type="InterPro" id="IPR017871">
    <property type="entry name" value="ABC_transporter-like_CS"/>
</dbReference>
<dbReference type="Proteomes" id="UP000265719">
    <property type="component" value="Chromosome"/>
</dbReference>
<dbReference type="InterPro" id="IPR027417">
    <property type="entry name" value="P-loop_NTPase"/>
</dbReference>
<keyword evidence="7" id="KW-1185">Reference proteome</keyword>
<feature type="domain" description="ABC transporter" evidence="5">
    <location>
        <begin position="13"/>
        <end position="247"/>
    </location>
</feature>
<keyword evidence="3" id="KW-0547">Nucleotide-binding</keyword>
<dbReference type="KEGG" id="thao:NI17_001425"/>
<organism evidence="6 7">
    <name type="scientific">Thermobifida halotolerans</name>
    <dbReference type="NCBI Taxonomy" id="483545"/>
    <lineage>
        <taxon>Bacteria</taxon>
        <taxon>Bacillati</taxon>
        <taxon>Actinomycetota</taxon>
        <taxon>Actinomycetes</taxon>
        <taxon>Streptosporangiales</taxon>
        <taxon>Nocardiopsidaceae</taxon>
        <taxon>Thermobifida</taxon>
    </lineage>
</organism>
<dbReference type="GO" id="GO:0016887">
    <property type="term" value="F:ATP hydrolysis activity"/>
    <property type="evidence" value="ECO:0007669"/>
    <property type="project" value="InterPro"/>
</dbReference>
<dbReference type="InterPro" id="IPR050153">
    <property type="entry name" value="Metal_Ion_Import_ABC"/>
</dbReference>
<protein>
    <submittedName>
        <fullName evidence="6">ABC transporter ATP-binding protein</fullName>
    </submittedName>
</protein>
<dbReference type="EMBL" id="CP063196">
    <property type="protein sequence ID" value="UOE19950.1"/>
    <property type="molecule type" value="Genomic_DNA"/>
</dbReference>
<dbReference type="RefSeq" id="WP_199859901.1">
    <property type="nucleotide sequence ID" value="NZ_CP063196.1"/>
</dbReference>
<evidence type="ECO:0000259" key="5">
    <source>
        <dbReference type="PROSITE" id="PS50893"/>
    </source>
</evidence>
<dbReference type="Gene3D" id="3.40.50.300">
    <property type="entry name" value="P-loop containing nucleotide triphosphate hydrolases"/>
    <property type="match status" value="1"/>
</dbReference>
<evidence type="ECO:0000313" key="6">
    <source>
        <dbReference type="EMBL" id="UOE19950.1"/>
    </source>
</evidence>
<evidence type="ECO:0000256" key="4">
    <source>
        <dbReference type="ARBA" id="ARBA00022840"/>
    </source>
</evidence>
<reference evidence="6" key="1">
    <citation type="submission" date="2020-10" db="EMBL/GenBank/DDBJ databases">
        <title>De novo genome project of the cellulose decomposer Thermobifida halotolerans type strain.</title>
        <authorList>
            <person name="Nagy I."/>
            <person name="Horvath B."/>
            <person name="Kukolya J."/>
            <person name="Nagy I."/>
            <person name="Orsini M."/>
        </authorList>
    </citation>
    <scope>NUCLEOTIDE SEQUENCE</scope>
    <source>
        <strain evidence="6">DSM 44931</strain>
    </source>
</reference>
<accession>A0AA97LY12</accession>
<comment type="similarity">
    <text evidence="1">Belongs to the ABC transporter superfamily.</text>
</comment>
<dbReference type="PROSITE" id="PS50893">
    <property type="entry name" value="ABC_TRANSPORTER_2"/>
    <property type="match status" value="1"/>
</dbReference>
<dbReference type="SMART" id="SM00382">
    <property type="entry name" value="AAA"/>
    <property type="match status" value="1"/>
</dbReference>
<evidence type="ECO:0000313" key="7">
    <source>
        <dbReference type="Proteomes" id="UP000265719"/>
    </source>
</evidence>
<proteinExistence type="inferred from homology"/>
<evidence type="ECO:0000256" key="2">
    <source>
        <dbReference type="ARBA" id="ARBA00022448"/>
    </source>
</evidence>
<dbReference type="CDD" id="cd03235">
    <property type="entry name" value="ABC_Metallic_Cations"/>
    <property type="match status" value="1"/>
</dbReference>
<evidence type="ECO:0000256" key="1">
    <source>
        <dbReference type="ARBA" id="ARBA00005417"/>
    </source>
</evidence>
<dbReference type="PANTHER" id="PTHR42734">
    <property type="entry name" value="METAL TRANSPORT SYSTEM ATP-BINDING PROTEIN TM_0124-RELATED"/>
    <property type="match status" value="1"/>
</dbReference>
<dbReference type="InterPro" id="IPR003593">
    <property type="entry name" value="AAA+_ATPase"/>
</dbReference>
<gene>
    <name evidence="6" type="ORF">NI17_001425</name>
</gene>
<dbReference type="PROSITE" id="PS00211">
    <property type="entry name" value="ABC_TRANSPORTER_1"/>
    <property type="match status" value="1"/>
</dbReference>
<dbReference type="GO" id="GO:0005524">
    <property type="term" value="F:ATP binding"/>
    <property type="evidence" value="ECO:0007669"/>
    <property type="project" value="UniProtKB-KW"/>
</dbReference>